<dbReference type="AlphaFoldDB" id="A0A9K3NQJ6"/>
<reference evidence="1" key="1">
    <citation type="journal article" date="2017" name="Nature">
        <title>The sunflower genome provides insights into oil metabolism, flowering and Asterid evolution.</title>
        <authorList>
            <person name="Badouin H."/>
            <person name="Gouzy J."/>
            <person name="Grassa C.J."/>
            <person name="Murat F."/>
            <person name="Staton S.E."/>
            <person name="Cottret L."/>
            <person name="Lelandais-Briere C."/>
            <person name="Owens G.L."/>
            <person name="Carrere S."/>
            <person name="Mayjonade B."/>
            <person name="Legrand L."/>
            <person name="Gill N."/>
            <person name="Kane N.C."/>
            <person name="Bowers J.E."/>
            <person name="Hubner S."/>
            <person name="Bellec A."/>
            <person name="Berard A."/>
            <person name="Berges H."/>
            <person name="Blanchet N."/>
            <person name="Boniface M.C."/>
            <person name="Brunel D."/>
            <person name="Catrice O."/>
            <person name="Chaidir N."/>
            <person name="Claudel C."/>
            <person name="Donnadieu C."/>
            <person name="Faraut T."/>
            <person name="Fievet G."/>
            <person name="Helmstetter N."/>
            <person name="King M."/>
            <person name="Knapp S.J."/>
            <person name="Lai Z."/>
            <person name="Le Paslier M.C."/>
            <person name="Lippi Y."/>
            <person name="Lorenzon L."/>
            <person name="Mandel J.R."/>
            <person name="Marage G."/>
            <person name="Marchand G."/>
            <person name="Marquand E."/>
            <person name="Bret-Mestries E."/>
            <person name="Morien E."/>
            <person name="Nambeesan S."/>
            <person name="Nguyen T."/>
            <person name="Pegot-Espagnet P."/>
            <person name="Pouilly N."/>
            <person name="Raftis F."/>
            <person name="Sallet E."/>
            <person name="Schiex T."/>
            <person name="Thomas J."/>
            <person name="Vandecasteele C."/>
            <person name="Vares D."/>
            <person name="Vear F."/>
            <person name="Vautrin S."/>
            <person name="Crespi M."/>
            <person name="Mangin B."/>
            <person name="Burke J.M."/>
            <person name="Salse J."/>
            <person name="Munos S."/>
            <person name="Vincourt P."/>
            <person name="Rieseberg L.H."/>
            <person name="Langlade N.B."/>
        </authorList>
    </citation>
    <scope>NUCLEOTIDE SEQUENCE</scope>
    <source>
        <tissue evidence="1">Leaves</tissue>
    </source>
</reference>
<gene>
    <name evidence="1" type="ORF">HanXRQr2_Chr05g0237711</name>
</gene>
<evidence type="ECO:0000313" key="1">
    <source>
        <dbReference type="EMBL" id="KAF5807803.1"/>
    </source>
</evidence>
<proteinExistence type="predicted"/>
<protein>
    <submittedName>
        <fullName evidence="1">Uncharacterized protein</fullName>
    </submittedName>
</protein>
<reference evidence="1" key="2">
    <citation type="submission" date="2020-06" db="EMBL/GenBank/DDBJ databases">
        <title>Helianthus annuus Genome sequencing and assembly Release 2.</title>
        <authorList>
            <person name="Gouzy J."/>
            <person name="Langlade N."/>
            <person name="Munos S."/>
        </authorList>
    </citation>
    <scope>NUCLEOTIDE SEQUENCE</scope>
    <source>
        <tissue evidence="1">Leaves</tissue>
    </source>
</reference>
<organism evidence="1 2">
    <name type="scientific">Helianthus annuus</name>
    <name type="common">Common sunflower</name>
    <dbReference type="NCBI Taxonomy" id="4232"/>
    <lineage>
        <taxon>Eukaryota</taxon>
        <taxon>Viridiplantae</taxon>
        <taxon>Streptophyta</taxon>
        <taxon>Embryophyta</taxon>
        <taxon>Tracheophyta</taxon>
        <taxon>Spermatophyta</taxon>
        <taxon>Magnoliopsida</taxon>
        <taxon>eudicotyledons</taxon>
        <taxon>Gunneridae</taxon>
        <taxon>Pentapetalae</taxon>
        <taxon>asterids</taxon>
        <taxon>campanulids</taxon>
        <taxon>Asterales</taxon>
        <taxon>Asteraceae</taxon>
        <taxon>Asteroideae</taxon>
        <taxon>Heliantheae alliance</taxon>
        <taxon>Heliantheae</taxon>
        <taxon>Helianthus</taxon>
    </lineage>
</organism>
<accession>A0A9K3NQJ6</accession>
<dbReference type="EMBL" id="MNCJ02000320">
    <property type="protein sequence ID" value="KAF5807803.1"/>
    <property type="molecule type" value="Genomic_DNA"/>
</dbReference>
<sequence length="90" mass="10164">MSFKHFSRYNTYLGSNQTTTIPCSPSTSFIVFHGGFINLVKRIRTIILGRRSTAAAAYVSSDRIRRLPLIIRVSCHIIQLNTPCPWPLAI</sequence>
<evidence type="ECO:0000313" key="2">
    <source>
        <dbReference type="Proteomes" id="UP000215914"/>
    </source>
</evidence>
<dbReference type="Proteomes" id="UP000215914">
    <property type="component" value="Unassembled WGS sequence"/>
</dbReference>
<comment type="caution">
    <text evidence="1">The sequence shown here is derived from an EMBL/GenBank/DDBJ whole genome shotgun (WGS) entry which is preliminary data.</text>
</comment>
<name>A0A9K3NQJ6_HELAN</name>
<dbReference type="Gramene" id="mRNA:HanXRQr2_Chr05g0237711">
    <property type="protein sequence ID" value="mRNA:HanXRQr2_Chr05g0237711"/>
    <property type="gene ID" value="HanXRQr2_Chr05g0237711"/>
</dbReference>
<keyword evidence="2" id="KW-1185">Reference proteome</keyword>